<feature type="domain" description="SF3 helicase" evidence="15">
    <location>
        <begin position="1"/>
        <end position="75"/>
    </location>
</feature>
<dbReference type="InterPro" id="IPR014015">
    <property type="entry name" value="Helicase_SF3_DNA-vir"/>
</dbReference>
<accession>Q9DKU9</accession>
<keyword evidence="4" id="KW-0235">DNA replication</keyword>
<evidence type="ECO:0000256" key="8">
    <source>
        <dbReference type="ARBA" id="ARBA00022840"/>
    </source>
</evidence>
<evidence type="ECO:0000256" key="6">
    <source>
        <dbReference type="ARBA" id="ARBA00022801"/>
    </source>
</evidence>
<dbReference type="GO" id="GO:0005524">
    <property type="term" value="F:ATP binding"/>
    <property type="evidence" value="ECO:0007669"/>
    <property type="project" value="UniProtKB-KW"/>
</dbReference>
<dbReference type="Gene3D" id="3.40.50.300">
    <property type="entry name" value="P-loop containing nucleotide triphosphate hydrolases"/>
    <property type="match status" value="1"/>
</dbReference>
<dbReference type="PROSITE" id="PS51206">
    <property type="entry name" value="SF3_HELICASE_1"/>
    <property type="match status" value="1"/>
</dbReference>
<proteinExistence type="predicted"/>
<keyword evidence="10" id="KW-0413">Isomerase</keyword>
<keyword evidence="7" id="KW-0347">Helicase</keyword>
<dbReference type="GO" id="GO:0043138">
    <property type="term" value="F:3'-5' DNA helicase activity"/>
    <property type="evidence" value="ECO:0007669"/>
    <property type="project" value="UniProtKB-EC"/>
</dbReference>
<evidence type="ECO:0000256" key="3">
    <source>
        <dbReference type="ARBA" id="ARBA00022562"/>
    </source>
</evidence>
<dbReference type="GO" id="GO:0016787">
    <property type="term" value="F:hydrolase activity"/>
    <property type="evidence" value="ECO:0007669"/>
    <property type="project" value="UniProtKB-KW"/>
</dbReference>
<evidence type="ECO:0000259" key="15">
    <source>
        <dbReference type="PROSITE" id="PS51206"/>
    </source>
</evidence>
<evidence type="ECO:0000313" key="16">
    <source>
        <dbReference type="EMBL" id="AAG37283.1"/>
    </source>
</evidence>
<reference evidence="16" key="1">
    <citation type="submission" date="2000-11" db="EMBL/GenBank/DDBJ databases">
        <title>Detection of putative novel types in nevus sebaceous.</title>
        <authorList>
            <person name="Rohwedder A."/>
            <person name="Cribier B."/>
            <person name="Carlson J.A."/>
        </authorList>
    </citation>
    <scope>NUCLEOTIDE SEQUENCE</scope>
    <source>
        <strain evidence="16">HPV-alb-9</strain>
    </source>
</reference>
<protein>
    <recommendedName>
        <fullName evidence="12">DNA 3'-5' helicase</fullName>
        <ecNumber evidence="12">5.6.2.4</ecNumber>
    </recommendedName>
</protein>
<evidence type="ECO:0000256" key="4">
    <source>
        <dbReference type="ARBA" id="ARBA00022705"/>
    </source>
</evidence>
<keyword evidence="9" id="KW-0238">DNA-binding</keyword>
<name>Q9DKU9_9PAPI</name>
<evidence type="ECO:0000256" key="14">
    <source>
        <dbReference type="ARBA" id="ARBA00093297"/>
    </source>
</evidence>
<keyword evidence="8" id="KW-0067">ATP-binding</keyword>
<dbReference type="InterPro" id="IPR001177">
    <property type="entry name" value="PPV_DNA_helicase_E1_C"/>
</dbReference>
<dbReference type="GO" id="GO:0006260">
    <property type="term" value="P:DNA replication"/>
    <property type="evidence" value="ECO:0007669"/>
    <property type="project" value="UniProtKB-KW"/>
</dbReference>
<dbReference type="GO" id="GO:0003677">
    <property type="term" value="F:DNA binding"/>
    <property type="evidence" value="ECO:0007669"/>
    <property type="project" value="UniProtKB-KW"/>
</dbReference>
<keyword evidence="2" id="KW-0244">Early protein</keyword>
<evidence type="ECO:0000256" key="11">
    <source>
        <dbReference type="ARBA" id="ARBA00034617"/>
    </source>
</evidence>
<dbReference type="EC" id="5.6.2.4" evidence="12"/>
<comment type="catalytic activity">
    <reaction evidence="11">
        <text>Couples ATP hydrolysis with the unwinding of duplex DNA by translocating in the 3'-5' direction.</text>
        <dbReference type="EC" id="5.6.2.4"/>
    </reaction>
</comment>
<dbReference type="GO" id="GO:0042025">
    <property type="term" value="C:host cell nucleus"/>
    <property type="evidence" value="ECO:0007669"/>
    <property type="project" value="UniProtKB-SubCell"/>
</dbReference>
<organism evidence="16">
    <name type="scientific">Human papillomavirus</name>
    <dbReference type="NCBI Taxonomy" id="10566"/>
    <lineage>
        <taxon>Viruses</taxon>
        <taxon>Monodnaviria</taxon>
        <taxon>Shotokuvirae</taxon>
        <taxon>Cossaviricota</taxon>
        <taxon>Papovaviricetes</taxon>
        <taxon>Zurhausenvirales</taxon>
        <taxon>Papillomaviridae</taxon>
    </lineage>
</organism>
<gene>
    <name evidence="16" type="primary">E1</name>
</gene>
<feature type="non-terminal residue" evidence="16">
    <location>
        <position position="1"/>
    </location>
</feature>
<evidence type="ECO:0000256" key="13">
    <source>
        <dbReference type="ARBA" id="ARBA00048988"/>
    </source>
</evidence>
<dbReference type="EMBL" id="AF322244">
    <property type="protein sequence ID" value="AAG37283.1"/>
    <property type="molecule type" value="Genomic_DNA"/>
</dbReference>
<evidence type="ECO:0000256" key="12">
    <source>
        <dbReference type="ARBA" id="ARBA00034808"/>
    </source>
</evidence>
<comment type="function">
    <text evidence="14">ATP-dependent DNA 3'-5' helicase required for initiation of viral DNA replication. It forms a complex with the viral E2 protein. The E1-E2 complex binds to the replication origin which contains binding sites for both proteins. During the initial step, a dimer of E1 interacts with a dimer of protein E2 leading to a complex that binds the viral origin of replication with high specificity. Then, a second dimer of E1 displaces the E2 dimer in an ATP-dependent manner to form the E1 tetramer. Following this, two E1 monomers are added to each half of the site, which results in the formation of two E1 trimers on the viral ori. Subsequently, two hexamers will be created. The double hexamer acts as a bi-directional helicase machinery and unwinds the viral DNA and then recruits the host DNA polymerase to start replication.</text>
</comment>
<comment type="subcellular location">
    <subcellularLocation>
        <location evidence="1">Host nucleus</location>
    </subcellularLocation>
</comment>
<dbReference type="Pfam" id="PF00519">
    <property type="entry name" value="PPV_E1_C"/>
    <property type="match status" value="1"/>
</dbReference>
<dbReference type="InterPro" id="IPR027417">
    <property type="entry name" value="P-loop_NTPase"/>
</dbReference>
<keyword evidence="6" id="KW-0378">Hydrolase</keyword>
<keyword evidence="3" id="KW-1048">Host nucleus</keyword>
<evidence type="ECO:0000256" key="5">
    <source>
        <dbReference type="ARBA" id="ARBA00022741"/>
    </source>
</evidence>
<sequence length="75" mass="8948">TQQCWIYIDPFLRNGVDGHHVSLDIKHRAPIQIKFPPLIITSNMDILKEDTYRYLHTRIQCFEFPNTFPFNNNNT</sequence>
<dbReference type="SUPFAM" id="SSF52540">
    <property type="entry name" value="P-loop containing nucleoside triphosphate hydrolases"/>
    <property type="match status" value="1"/>
</dbReference>
<evidence type="ECO:0000256" key="10">
    <source>
        <dbReference type="ARBA" id="ARBA00023235"/>
    </source>
</evidence>
<evidence type="ECO:0000256" key="1">
    <source>
        <dbReference type="ARBA" id="ARBA00004147"/>
    </source>
</evidence>
<feature type="non-terminal residue" evidence="16">
    <location>
        <position position="75"/>
    </location>
</feature>
<evidence type="ECO:0000256" key="2">
    <source>
        <dbReference type="ARBA" id="ARBA00022518"/>
    </source>
</evidence>
<comment type="catalytic activity">
    <reaction evidence="13">
        <text>ATP + H2O = ADP + phosphate + H(+)</text>
        <dbReference type="Rhea" id="RHEA:13065"/>
        <dbReference type="ChEBI" id="CHEBI:15377"/>
        <dbReference type="ChEBI" id="CHEBI:15378"/>
        <dbReference type="ChEBI" id="CHEBI:30616"/>
        <dbReference type="ChEBI" id="CHEBI:43474"/>
        <dbReference type="ChEBI" id="CHEBI:456216"/>
        <dbReference type="EC" id="5.6.2.4"/>
    </reaction>
</comment>
<keyword evidence="5" id="KW-0547">Nucleotide-binding</keyword>
<evidence type="ECO:0000256" key="9">
    <source>
        <dbReference type="ARBA" id="ARBA00023125"/>
    </source>
</evidence>
<evidence type="ECO:0000256" key="7">
    <source>
        <dbReference type="ARBA" id="ARBA00022806"/>
    </source>
</evidence>